<dbReference type="STRING" id="30522.A0A4W2C6Q2"/>
<evidence type="ECO:0000256" key="1">
    <source>
        <dbReference type="SAM" id="Phobius"/>
    </source>
</evidence>
<protein>
    <submittedName>
        <fullName evidence="2">Uncharacterized protein</fullName>
    </submittedName>
</protein>
<reference evidence="2" key="2">
    <citation type="submission" date="2025-08" db="UniProtKB">
        <authorList>
            <consortium name="Ensembl"/>
        </authorList>
    </citation>
    <scope>IDENTIFICATION</scope>
</reference>
<reference evidence="2" key="3">
    <citation type="submission" date="2025-09" db="UniProtKB">
        <authorList>
            <consortium name="Ensembl"/>
        </authorList>
    </citation>
    <scope>IDENTIFICATION</scope>
</reference>
<proteinExistence type="predicted"/>
<keyword evidence="1" id="KW-0812">Transmembrane</keyword>
<keyword evidence="1" id="KW-1133">Transmembrane helix</keyword>
<reference evidence="2 3" key="1">
    <citation type="submission" date="2018-11" db="EMBL/GenBank/DDBJ databases">
        <title>Haplotype-resolved cattle genomes.</title>
        <authorList>
            <person name="Low W.Y."/>
            <person name="Tearle R."/>
            <person name="Bickhart D.M."/>
            <person name="Rosen B.D."/>
            <person name="Koren S."/>
            <person name="Rhie A."/>
            <person name="Hiendleder S."/>
            <person name="Phillippy A.M."/>
            <person name="Smith T.P.L."/>
            <person name="Williams J.L."/>
        </authorList>
    </citation>
    <scope>NUCLEOTIDE SEQUENCE [LARGE SCALE GENOMIC DNA]</scope>
</reference>
<organism evidence="2 3">
    <name type="scientific">Bos indicus x Bos taurus</name>
    <name type="common">Hybrid cattle</name>
    <dbReference type="NCBI Taxonomy" id="30522"/>
    <lineage>
        <taxon>Eukaryota</taxon>
        <taxon>Metazoa</taxon>
        <taxon>Chordata</taxon>
        <taxon>Craniata</taxon>
        <taxon>Vertebrata</taxon>
        <taxon>Euteleostomi</taxon>
        <taxon>Mammalia</taxon>
        <taxon>Eutheria</taxon>
        <taxon>Laurasiatheria</taxon>
        <taxon>Artiodactyla</taxon>
        <taxon>Ruminantia</taxon>
        <taxon>Pecora</taxon>
        <taxon>Bovidae</taxon>
        <taxon>Bovinae</taxon>
        <taxon>Bos</taxon>
    </lineage>
</organism>
<evidence type="ECO:0000313" key="3">
    <source>
        <dbReference type="Proteomes" id="UP000314981"/>
    </source>
</evidence>
<keyword evidence="1" id="KW-0472">Membrane</keyword>
<accession>A0A4W2C6Q2</accession>
<dbReference type="Proteomes" id="UP000314981">
    <property type="component" value="Chromosome 9"/>
</dbReference>
<dbReference type="SMR" id="A0A4W2C6Q2"/>
<keyword evidence="3" id="KW-1185">Reference proteome</keyword>
<evidence type="ECO:0000313" key="2">
    <source>
        <dbReference type="Ensembl" id="ENSBIXP00000008469.1"/>
    </source>
</evidence>
<feature type="transmembrane region" description="Helical" evidence="1">
    <location>
        <begin position="56"/>
        <end position="81"/>
    </location>
</feature>
<dbReference type="Ensembl" id="ENSBIXT00000016157.1">
    <property type="protein sequence ID" value="ENSBIXP00000008469.1"/>
    <property type="gene ID" value="ENSBIXG00000014307.1"/>
</dbReference>
<sequence>MILSGSVRRKLKMYEESFSKGSILAFLDKWKHLRVADAMELVQTEDSQKTDGYDMFAFFLTRIFICQTNLPGFVFILFLMFPLQF</sequence>
<name>A0A4W2C6Q2_BOBOX</name>
<dbReference type="AlphaFoldDB" id="A0A4W2C6Q2"/>